<keyword evidence="7" id="KW-1185">Reference proteome</keyword>
<dbReference type="Proteomes" id="UP000075714">
    <property type="component" value="Unassembled WGS sequence"/>
</dbReference>
<dbReference type="EMBL" id="LSYV01000003">
    <property type="protein sequence ID" value="KXZ55655.1"/>
    <property type="molecule type" value="Genomic_DNA"/>
</dbReference>
<evidence type="ECO:0000256" key="1">
    <source>
        <dbReference type="ARBA" id="ARBA00004236"/>
    </source>
</evidence>
<evidence type="ECO:0000256" key="2">
    <source>
        <dbReference type="ARBA" id="ARBA00022475"/>
    </source>
</evidence>
<dbReference type="AlphaFoldDB" id="A0A150H0P9"/>
<gene>
    <name evidence="6" type="ORF">GPECTOR_2g1205</name>
</gene>
<name>A0A150H0P9_GONPE</name>
<reference evidence="7" key="1">
    <citation type="journal article" date="2016" name="Nat. Commun.">
        <title>The Gonium pectorale genome demonstrates co-option of cell cycle regulation during the evolution of multicellularity.</title>
        <authorList>
            <person name="Hanschen E.R."/>
            <person name="Marriage T.N."/>
            <person name="Ferris P.J."/>
            <person name="Hamaji T."/>
            <person name="Toyoda A."/>
            <person name="Fujiyama A."/>
            <person name="Neme R."/>
            <person name="Noguchi H."/>
            <person name="Minakuchi Y."/>
            <person name="Suzuki M."/>
            <person name="Kawai-Toyooka H."/>
            <person name="Smith D.R."/>
            <person name="Sparks H."/>
            <person name="Anderson J."/>
            <person name="Bakaric R."/>
            <person name="Luria V."/>
            <person name="Karger A."/>
            <person name="Kirschner M.W."/>
            <person name="Durand P.M."/>
            <person name="Michod R.E."/>
            <person name="Nozaki H."/>
            <person name="Olson B.J."/>
        </authorList>
    </citation>
    <scope>NUCLEOTIDE SEQUENCE [LARGE SCALE GENOMIC DNA]</scope>
    <source>
        <strain evidence="7">NIES-2863</strain>
    </source>
</reference>
<dbReference type="PANTHER" id="PTHR43646:SF2">
    <property type="entry name" value="GLYCOSYLTRANSFERASE 2-LIKE DOMAIN-CONTAINING PROTEIN"/>
    <property type="match status" value="1"/>
</dbReference>
<dbReference type="OrthoDB" id="191769at2759"/>
<keyword evidence="4" id="KW-0808">Transferase</keyword>
<sequence>MPHSLRSRFQALNEEAAIGDTVAQVRRELARPRTVLLGFRPQIVDPASGRTLWISTINNLTKTWYGAMLLRPTSFIRGLRCLFGDQALCCRSSDFRAVGGFRRDYPIMEDAELCIALHMAGPADSSRHRGRGRVRMLMHRPAVTSGRRIVAWGELRANLIFAYISVLWLAGATPTQLHHTYRTLYKDVR</sequence>
<evidence type="ECO:0000313" key="7">
    <source>
        <dbReference type="Proteomes" id="UP000075714"/>
    </source>
</evidence>
<dbReference type="STRING" id="33097.A0A150H0P9"/>
<dbReference type="SUPFAM" id="SSF53448">
    <property type="entry name" value="Nucleotide-diphospho-sugar transferases"/>
    <property type="match status" value="1"/>
</dbReference>
<protein>
    <submittedName>
        <fullName evidence="6">Uncharacterized protein</fullName>
    </submittedName>
</protein>
<proteinExistence type="predicted"/>
<dbReference type="PANTHER" id="PTHR43646">
    <property type="entry name" value="GLYCOSYLTRANSFERASE"/>
    <property type="match status" value="1"/>
</dbReference>
<keyword evidence="2" id="KW-1003">Cell membrane</keyword>
<keyword evidence="3" id="KW-0328">Glycosyltransferase</keyword>
<keyword evidence="5" id="KW-0472">Membrane</keyword>
<evidence type="ECO:0000256" key="4">
    <source>
        <dbReference type="ARBA" id="ARBA00022679"/>
    </source>
</evidence>
<evidence type="ECO:0000256" key="5">
    <source>
        <dbReference type="ARBA" id="ARBA00023136"/>
    </source>
</evidence>
<evidence type="ECO:0000256" key="3">
    <source>
        <dbReference type="ARBA" id="ARBA00022676"/>
    </source>
</evidence>
<dbReference type="GO" id="GO:0005886">
    <property type="term" value="C:plasma membrane"/>
    <property type="evidence" value="ECO:0007669"/>
    <property type="project" value="UniProtKB-SubCell"/>
</dbReference>
<comment type="caution">
    <text evidence="6">The sequence shown here is derived from an EMBL/GenBank/DDBJ whole genome shotgun (WGS) entry which is preliminary data.</text>
</comment>
<dbReference type="GO" id="GO:0016757">
    <property type="term" value="F:glycosyltransferase activity"/>
    <property type="evidence" value="ECO:0007669"/>
    <property type="project" value="UniProtKB-KW"/>
</dbReference>
<dbReference type="InterPro" id="IPR029044">
    <property type="entry name" value="Nucleotide-diphossugar_trans"/>
</dbReference>
<organism evidence="6 7">
    <name type="scientific">Gonium pectorale</name>
    <name type="common">Green alga</name>
    <dbReference type="NCBI Taxonomy" id="33097"/>
    <lineage>
        <taxon>Eukaryota</taxon>
        <taxon>Viridiplantae</taxon>
        <taxon>Chlorophyta</taxon>
        <taxon>core chlorophytes</taxon>
        <taxon>Chlorophyceae</taxon>
        <taxon>CS clade</taxon>
        <taxon>Chlamydomonadales</taxon>
        <taxon>Volvocaceae</taxon>
        <taxon>Gonium</taxon>
    </lineage>
</organism>
<evidence type="ECO:0000313" key="6">
    <source>
        <dbReference type="EMBL" id="KXZ55655.1"/>
    </source>
</evidence>
<comment type="subcellular location">
    <subcellularLocation>
        <location evidence="1">Cell membrane</location>
    </subcellularLocation>
</comment>
<accession>A0A150H0P9</accession>